<comment type="caution">
    <text evidence="5">The sequence shown here is derived from an EMBL/GenBank/DDBJ whole genome shotgun (WGS) entry which is preliminary data.</text>
</comment>
<keyword evidence="2" id="KW-0805">Transcription regulation</keyword>
<evidence type="ECO:0000256" key="4">
    <source>
        <dbReference type="SAM" id="MobiDB-lite"/>
    </source>
</evidence>
<dbReference type="GO" id="GO:0003700">
    <property type="term" value="F:DNA-binding transcription factor activity"/>
    <property type="evidence" value="ECO:0007669"/>
    <property type="project" value="InterPro"/>
</dbReference>
<organism evidence="5 6">
    <name type="scientific">Acorus gramineus</name>
    <name type="common">Dwarf sweet flag</name>
    <dbReference type="NCBI Taxonomy" id="55184"/>
    <lineage>
        <taxon>Eukaryota</taxon>
        <taxon>Viridiplantae</taxon>
        <taxon>Streptophyta</taxon>
        <taxon>Embryophyta</taxon>
        <taxon>Tracheophyta</taxon>
        <taxon>Spermatophyta</taxon>
        <taxon>Magnoliopsida</taxon>
        <taxon>Liliopsida</taxon>
        <taxon>Acoraceae</taxon>
        <taxon>Acorus</taxon>
    </lineage>
</organism>
<feature type="region of interest" description="Disordered" evidence="4">
    <location>
        <begin position="141"/>
        <end position="213"/>
    </location>
</feature>
<keyword evidence="3" id="KW-0804">Transcription</keyword>
<evidence type="ECO:0000313" key="6">
    <source>
        <dbReference type="Proteomes" id="UP001179952"/>
    </source>
</evidence>
<evidence type="ECO:0000256" key="2">
    <source>
        <dbReference type="ARBA" id="ARBA00023015"/>
    </source>
</evidence>
<gene>
    <name evidence="5" type="ORF">QJS04_geneDACA021966</name>
</gene>
<dbReference type="AlphaFoldDB" id="A0AAV9AAB9"/>
<proteinExistence type="predicted"/>
<evidence type="ECO:0000313" key="5">
    <source>
        <dbReference type="EMBL" id="KAK1261159.1"/>
    </source>
</evidence>
<reference evidence="5" key="2">
    <citation type="submission" date="2023-06" db="EMBL/GenBank/DDBJ databases">
        <authorList>
            <person name="Ma L."/>
            <person name="Liu K.-W."/>
            <person name="Li Z."/>
            <person name="Hsiao Y.-Y."/>
            <person name="Qi Y."/>
            <person name="Fu T."/>
            <person name="Tang G."/>
            <person name="Zhang D."/>
            <person name="Sun W.-H."/>
            <person name="Liu D.-K."/>
            <person name="Li Y."/>
            <person name="Chen G.-Z."/>
            <person name="Liu X.-D."/>
            <person name="Liao X.-Y."/>
            <person name="Jiang Y.-T."/>
            <person name="Yu X."/>
            <person name="Hao Y."/>
            <person name="Huang J."/>
            <person name="Zhao X.-W."/>
            <person name="Ke S."/>
            <person name="Chen Y.-Y."/>
            <person name="Wu W.-L."/>
            <person name="Hsu J.-L."/>
            <person name="Lin Y.-F."/>
            <person name="Huang M.-D."/>
            <person name="Li C.-Y."/>
            <person name="Huang L."/>
            <person name="Wang Z.-W."/>
            <person name="Zhao X."/>
            <person name="Zhong W.-Y."/>
            <person name="Peng D.-H."/>
            <person name="Ahmad S."/>
            <person name="Lan S."/>
            <person name="Zhang J.-S."/>
            <person name="Tsai W.-C."/>
            <person name="Van De Peer Y."/>
            <person name="Liu Z.-J."/>
        </authorList>
    </citation>
    <scope>NUCLEOTIDE SEQUENCE</scope>
    <source>
        <strain evidence="5">SCP</strain>
        <tissue evidence="5">Leaves</tissue>
    </source>
</reference>
<evidence type="ECO:0000256" key="1">
    <source>
        <dbReference type="ARBA" id="ARBA00022491"/>
    </source>
</evidence>
<reference evidence="5" key="1">
    <citation type="journal article" date="2023" name="Nat. Commun.">
        <title>Diploid and tetraploid genomes of Acorus and the evolution of monocots.</title>
        <authorList>
            <person name="Ma L."/>
            <person name="Liu K.W."/>
            <person name="Li Z."/>
            <person name="Hsiao Y.Y."/>
            <person name="Qi Y."/>
            <person name="Fu T."/>
            <person name="Tang G.D."/>
            <person name="Zhang D."/>
            <person name="Sun W.H."/>
            <person name="Liu D.K."/>
            <person name="Li Y."/>
            <person name="Chen G.Z."/>
            <person name="Liu X.D."/>
            <person name="Liao X.Y."/>
            <person name="Jiang Y.T."/>
            <person name="Yu X."/>
            <person name="Hao Y."/>
            <person name="Huang J."/>
            <person name="Zhao X.W."/>
            <person name="Ke S."/>
            <person name="Chen Y.Y."/>
            <person name="Wu W.L."/>
            <person name="Hsu J.L."/>
            <person name="Lin Y.F."/>
            <person name="Huang M.D."/>
            <person name="Li C.Y."/>
            <person name="Huang L."/>
            <person name="Wang Z.W."/>
            <person name="Zhao X."/>
            <person name="Zhong W.Y."/>
            <person name="Peng D.H."/>
            <person name="Ahmad S."/>
            <person name="Lan S."/>
            <person name="Zhang J.S."/>
            <person name="Tsai W.C."/>
            <person name="Van de Peer Y."/>
            <person name="Liu Z.J."/>
        </authorList>
    </citation>
    <scope>NUCLEOTIDE SEQUENCE</scope>
    <source>
        <strain evidence="5">SCP</strain>
    </source>
</reference>
<feature type="region of interest" description="Disordered" evidence="4">
    <location>
        <begin position="1"/>
        <end position="92"/>
    </location>
</feature>
<protein>
    <submittedName>
        <fullName evidence="5">Uncharacterized protein</fullName>
    </submittedName>
</protein>
<sequence>MDDEEETPEKARARKAAAEASSDLFPTKKRMKFQICPGSDEIQRPTPPEQITAIAMSDRPPPSDRGGGRREGPETPPVRESSNKKKTEPQRWMGVAAIERLRLPLQEITESNHPMQAAPRLQRRLEIAELERLKLQLEEKQKQSLGITGSNRPMQTKTPGTDEIERPKQMKAIATSDRPPPSDRGGGRREGPETPLVRESPKKKKKVPQRGMGIAALERLRLQMEEERKKKITASNRLLQAPPRSLELSSSQNEFRLQVQIKSHSILEFFFFFF</sequence>
<dbReference type="InterPro" id="IPR040356">
    <property type="entry name" value="SPEAR"/>
</dbReference>
<dbReference type="PANTHER" id="PTHR33388:SF2">
    <property type="entry name" value="PROTEIN SPOROCYTELESS"/>
    <property type="match status" value="1"/>
</dbReference>
<keyword evidence="1" id="KW-0678">Repressor</keyword>
<dbReference type="PANTHER" id="PTHR33388">
    <property type="entry name" value="OS01G0212500 PROTEIN"/>
    <property type="match status" value="1"/>
</dbReference>
<dbReference type="Proteomes" id="UP001179952">
    <property type="component" value="Unassembled WGS sequence"/>
</dbReference>
<accession>A0AAV9AAB9</accession>
<name>A0AAV9AAB9_ACOGR</name>
<feature type="compositionally biased region" description="Polar residues" evidence="4">
    <location>
        <begin position="144"/>
        <end position="159"/>
    </location>
</feature>
<keyword evidence="6" id="KW-1185">Reference proteome</keyword>
<dbReference type="EMBL" id="JAUJYN010000011">
    <property type="protein sequence ID" value="KAK1261159.1"/>
    <property type="molecule type" value="Genomic_DNA"/>
</dbReference>
<evidence type="ECO:0000256" key="3">
    <source>
        <dbReference type="ARBA" id="ARBA00023163"/>
    </source>
</evidence>